<keyword evidence="1" id="KW-0812">Transmembrane</keyword>
<keyword evidence="1" id="KW-1133">Transmembrane helix</keyword>
<reference evidence="2 3" key="1">
    <citation type="journal article" date="2015" name="Genome Announc.">
        <title>Draft Genome Sequence of Filamentous Marine Cyanobacterium Lyngbya confervoides Strain BDU141951.</title>
        <authorList>
            <person name="Chandrababunaidu M.M."/>
            <person name="Sen D."/>
            <person name="Tripathy S."/>
        </authorList>
    </citation>
    <scope>NUCLEOTIDE SEQUENCE [LARGE SCALE GENOMIC DNA]</scope>
    <source>
        <strain evidence="2 3">BDU141951</strain>
    </source>
</reference>
<keyword evidence="3" id="KW-1185">Reference proteome</keyword>
<dbReference type="InterPro" id="IPR050445">
    <property type="entry name" value="Bact_polysacc_biosynth/exp"/>
</dbReference>
<dbReference type="Gene3D" id="3.40.50.300">
    <property type="entry name" value="P-loop containing nucleotide triphosphate hydrolases"/>
    <property type="match status" value="1"/>
</dbReference>
<dbReference type="PANTHER" id="PTHR32309:SF13">
    <property type="entry name" value="FERRIC ENTEROBACTIN TRANSPORT PROTEIN FEPE"/>
    <property type="match status" value="1"/>
</dbReference>
<evidence type="ECO:0000313" key="2">
    <source>
        <dbReference type="EMBL" id="MCM1983551.1"/>
    </source>
</evidence>
<comment type="caution">
    <text evidence="2">The sequence shown here is derived from an EMBL/GenBank/DDBJ whole genome shotgun (WGS) entry which is preliminary data.</text>
</comment>
<evidence type="ECO:0000256" key="1">
    <source>
        <dbReference type="SAM" id="Phobius"/>
    </source>
</evidence>
<accession>A0ABD4T4H2</accession>
<evidence type="ECO:0008006" key="4">
    <source>
        <dbReference type="Google" id="ProtNLM"/>
    </source>
</evidence>
<dbReference type="Proteomes" id="UP000031561">
    <property type="component" value="Unassembled WGS sequence"/>
</dbReference>
<dbReference type="InterPro" id="IPR027417">
    <property type="entry name" value="P-loop_NTPase"/>
</dbReference>
<proteinExistence type="predicted"/>
<keyword evidence="1" id="KW-0472">Membrane</keyword>
<dbReference type="PANTHER" id="PTHR32309">
    <property type="entry name" value="TYROSINE-PROTEIN KINASE"/>
    <property type="match status" value="1"/>
</dbReference>
<dbReference type="RefSeq" id="WP_201277443.1">
    <property type="nucleotide sequence ID" value="NZ_JTHE03000064.1"/>
</dbReference>
<dbReference type="EMBL" id="JTHE03000064">
    <property type="protein sequence ID" value="MCM1983551.1"/>
    <property type="molecule type" value="Genomic_DNA"/>
</dbReference>
<dbReference type="AlphaFoldDB" id="A0ABD4T4H2"/>
<evidence type="ECO:0000313" key="3">
    <source>
        <dbReference type="Proteomes" id="UP000031561"/>
    </source>
</evidence>
<name>A0ABD4T4H2_9CYAN</name>
<sequence>MGIAKQTIWTLFQRRWKTWAFVTGGSLGLVAALYHLQPARYRAVGIFQPETSERSPLKPAQDPDRLDVLLARFFFRRTTVTPEAQLITSDSLLKQTIQRQNLTDGQGNLISPRQLRDQLVLRAIAPGDQVQLAYVSPNPQQAAEVVNTTLQLYMQQIEPESLAASMSFTRFVQPYLVESEMLLKQSQQALYQIQANTQQPSSSTVGEQSDLLQSFQANVDRQASTIAEDLGQLQRQQGIVSDSQQQILSDLVNLTQTRQQILEQLQDLLGRSSSSQSISALIPPLEQQTLNLQKLLILATQRYQAFLANQQGPVVLDQPALTAPTIVQLATVPNQPFRPYTPLWFGGGGLFSVTLGFIAVWWRDRSDRSFRSLGDLYQAAHIPILGIIPHSARTTFRSLTHAPFSPKPSSQPPQFQQTFTALLTSLQQAGGSGGMPQVLTFTKMERNVGQTALLAQLAQALTVQGRKILLLDADFGLEASKSPWSSFPGPGLGDYLEAQISLGKALQRVQPNLDLLTCGQAHQNWDMLLNSPGMSLLMEELRSRYDHILVDAPPLSESAHGYLMADTSDAIVLVLRGTGIKQDHIPQAKAILERAGRLCRGMILTDAPYLDQAPAHTRIIRQSQWDLPLRIQKDRSSSPAILSTFAALARSPHPENPLDSDHSLEKLYHLPLATLKQAIAARWQRWSSQLSLVLEEEQEVIEQRQQVQSLQRALKEGNAYTRLQTEMQLKEETEKLTLLTATFMGQRPHLIAEQEILRKYLGILYARVAAEQISSASDRRELR</sequence>
<organism evidence="2 3">
    <name type="scientific">Lyngbya confervoides BDU141951</name>
    <dbReference type="NCBI Taxonomy" id="1574623"/>
    <lineage>
        <taxon>Bacteria</taxon>
        <taxon>Bacillati</taxon>
        <taxon>Cyanobacteriota</taxon>
        <taxon>Cyanophyceae</taxon>
        <taxon>Oscillatoriophycideae</taxon>
        <taxon>Oscillatoriales</taxon>
        <taxon>Microcoleaceae</taxon>
        <taxon>Lyngbya</taxon>
    </lineage>
</organism>
<dbReference type="SUPFAM" id="SSF52540">
    <property type="entry name" value="P-loop containing nucleoside triphosphate hydrolases"/>
    <property type="match status" value="1"/>
</dbReference>
<feature type="transmembrane region" description="Helical" evidence="1">
    <location>
        <begin position="18"/>
        <end position="36"/>
    </location>
</feature>
<protein>
    <recommendedName>
        <fullName evidence="4">AAA domain-containing protein</fullName>
    </recommendedName>
</protein>
<gene>
    <name evidence="2" type="ORF">QQ91_0012055</name>
</gene>